<dbReference type="GO" id="GO:0042773">
    <property type="term" value="P:ATP synthesis coupled electron transport"/>
    <property type="evidence" value="ECO:0007669"/>
    <property type="project" value="InterPro"/>
</dbReference>
<comment type="function">
    <text evidence="1 13">NDH-1 shuttles electrons from NADH, via FMN and iron-sulfur (Fe-S) centers, to quinones in the respiratory chain. The immediate electron acceptor for the enzyme in this species is believed to be ubiquinone. Couples the redox reaction to proton translocation (for every two electrons transferred, four hydrogen ions are translocated across the cytoplasmic membrane), and thus conserves the redox energy in a proton gradient.</text>
</comment>
<keyword evidence="10 13" id="KW-0520">NAD</keyword>
<dbReference type="InterPro" id="IPR039428">
    <property type="entry name" value="NUOK/Mnh_C1-like"/>
</dbReference>
<keyword evidence="4 13" id="KW-0813">Transport</keyword>
<keyword evidence="5 13" id="KW-1003">Cell membrane</keyword>
<keyword evidence="6 13" id="KW-0812">Transmembrane</keyword>
<dbReference type="Gene3D" id="1.10.287.3510">
    <property type="match status" value="1"/>
</dbReference>
<dbReference type="GO" id="GO:0005886">
    <property type="term" value="C:plasma membrane"/>
    <property type="evidence" value="ECO:0007669"/>
    <property type="project" value="UniProtKB-SubCell"/>
</dbReference>
<evidence type="ECO:0000256" key="9">
    <source>
        <dbReference type="ARBA" id="ARBA00022989"/>
    </source>
</evidence>
<dbReference type="GO" id="GO:0030964">
    <property type="term" value="C:NADH dehydrogenase complex"/>
    <property type="evidence" value="ECO:0007669"/>
    <property type="project" value="TreeGrafter"/>
</dbReference>
<comment type="catalytic activity">
    <reaction evidence="13">
        <text>a quinone + NADH + 5 H(+)(in) = a quinol + NAD(+) + 4 H(+)(out)</text>
        <dbReference type="Rhea" id="RHEA:57888"/>
        <dbReference type="ChEBI" id="CHEBI:15378"/>
        <dbReference type="ChEBI" id="CHEBI:24646"/>
        <dbReference type="ChEBI" id="CHEBI:57540"/>
        <dbReference type="ChEBI" id="CHEBI:57945"/>
        <dbReference type="ChEBI" id="CHEBI:132124"/>
    </reaction>
</comment>
<evidence type="ECO:0000256" key="2">
    <source>
        <dbReference type="ARBA" id="ARBA00004141"/>
    </source>
</evidence>
<evidence type="ECO:0000256" key="5">
    <source>
        <dbReference type="ARBA" id="ARBA00022475"/>
    </source>
</evidence>
<evidence type="ECO:0000256" key="12">
    <source>
        <dbReference type="ARBA" id="ARBA00023136"/>
    </source>
</evidence>
<keyword evidence="11 13" id="KW-0830">Ubiquinone</keyword>
<evidence type="ECO:0000256" key="6">
    <source>
        <dbReference type="ARBA" id="ARBA00022692"/>
    </source>
</evidence>
<keyword evidence="8 13" id="KW-1278">Translocase</keyword>
<keyword evidence="15" id="KW-1185">Reference proteome</keyword>
<dbReference type="KEGG" id="ppet:C9I82_427"/>
<evidence type="ECO:0000256" key="3">
    <source>
        <dbReference type="ARBA" id="ARBA00010519"/>
    </source>
</evidence>
<dbReference type="PANTHER" id="PTHR11434:SF16">
    <property type="entry name" value="NADH-UBIQUINONE OXIDOREDUCTASE CHAIN 4L"/>
    <property type="match status" value="1"/>
</dbReference>
<dbReference type="EMBL" id="CP028374">
    <property type="protein sequence ID" value="AXN02375.1"/>
    <property type="molecule type" value="Genomic_DNA"/>
</dbReference>
<evidence type="ECO:0000256" key="8">
    <source>
        <dbReference type="ARBA" id="ARBA00022967"/>
    </source>
</evidence>
<dbReference type="AlphaFoldDB" id="A0A346E070"/>
<keyword evidence="9 13" id="KW-1133">Transmembrane helix</keyword>
<evidence type="ECO:0000256" key="7">
    <source>
        <dbReference type="ARBA" id="ARBA00022719"/>
    </source>
</evidence>
<evidence type="ECO:0000256" key="4">
    <source>
        <dbReference type="ARBA" id="ARBA00022448"/>
    </source>
</evidence>
<dbReference type="Proteomes" id="UP000256856">
    <property type="component" value="Chromosome"/>
</dbReference>
<evidence type="ECO:0000313" key="15">
    <source>
        <dbReference type="Proteomes" id="UP000256856"/>
    </source>
</evidence>
<gene>
    <name evidence="13" type="primary">nuoK</name>
    <name evidence="14" type="ORF">C9I82_427</name>
</gene>
<proteinExistence type="inferred from homology"/>
<accession>A0A346E070</accession>
<evidence type="ECO:0000256" key="10">
    <source>
        <dbReference type="ARBA" id="ARBA00023027"/>
    </source>
</evidence>
<evidence type="ECO:0000313" key="14">
    <source>
        <dbReference type="EMBL" id="AXN02375.1"/>
    </source>
</evidence>
<dbReference type="NCBIfam" id="NF004319">
    <property type="entry name" value="PRK05715.1-1"/>
    <property type="match status" value="1"/>
</dbReference>
<dbReference type="Pfam" id="PF00420">
    <property type="entry name" value="Oxidored_q2"/>
    <property type="match status" value="1"/>
</dbReference>
<sequence>MKILYKKNMINLKYILIISSILFWMGLITTICRRNIFYILIGIEIMINSSAINFIIADGYWHNIDGQIIYIIIISIAAAEISIGLSLLMRMYNRFKTLDINCLKELDK</sequence>
<evidence type="ECO:0000256" key="11">
    <source>
        <dbReference type="ARBA" id="ARBA00023075"/>
    </source>
</evidence>
<comment type="subcellular location">
    <subcellularLocation>
        <location evidence="13">Cell membrane</location>
        <topology evidence="13">Multi-pass membrane protein</topology>
    </subcellularLocation>
    <subcellularLocation>
        <location evidence="2">Membrane</location>
        <topology evidence="2">Multi-pass membrane protein</topology>
    </subcellularLocation>
</comment>
<comment type="subunit">
    <text evidence="13">NDH-1 is composed of 13 different subunits. Subunits NuoA, H, J, K, L, M, N constitute the membrane sector of the complex.</text>
</comment>
<reference evidence="14 15" key="1">
    <citation type="submission" date="2018-03" db="EMBL/GenBank/DDBJ databases">
        <title>A parallel universe: an anciently diverged bacterial symbiosis in a Hawaiian planthopper (Hemiptera: Cixiidae) reveals rearranged nutritional responsibilities.</title>
        <authorList>
            <person name="Bennett G."/>
            <person name="Mao M."/>
        </authorList>
    </citation>
    <scope>NUCLEOTIDE SEQUENCE [LARGE SCALE GENOMIC DNA]</scope>
    <source>
        <strain evidence="14 15">OLIH</strain>
    </source>
</reference>
<feature type="transmembrane region" description="Helical" evidence="13">
    <location>
        <begin position="68"/>
        <end position="88"/>
    </location>
</feature>
<dbReference type="PANTHER" id="PTHR11434">
    <property type="entry name" value="NADH-UBIQUINONE OXIDOREDUCTASE SUBUNIT ND4L"/>
    <property type="match status" value="1"/>
</dbReference>
<dbReference type="EC" id="7.1.1.-" evidence="13"/>
<keyword evidence="12 13" id="KW-0472">Membrane</keyword>
<dbReference type="HAMAP" id="MF_01456">
    <property type="entry name" value="NDH1_NuoK"/>
    <property type="match status" value="1"/>
</dbReference>
<keyword evidence="7 13" id="KW-0874">Quinone</keyword>
<feature type="transmembrane region" description="Helical" evidence="13">
    <location>
        <begin position="12"/>
        <end position="29"/>
    </location>
</feature>
<dbReference type="GO" id="GO:0048038">
    <property type="term" value="F:quinone binding"/>
    <property type="evidence" value="ECO:0007669"/>
    <property type="project" value="UniProtKB-KW"/>
</dbReference>
<dbReference type="InterPro" id="IPR001133">
    <property type="entry name" value="NADH_UbQ_OxRdtase_chain4L/K"/>
</dbReference>
<feature type="transmembrane region" description="Helical" evidence="13">
    <location>
        <begin position="36"/>
        <end position="56"/>
    </location>
</feature>
<dbReference type="FunFam" id="1.10.287.3510:FF:000001">
    <property type="entry name" value="NADH-quinone oxidoreductase subunit K"/>
    <property type="match status" value="1"/>
</dbReference>
<protein>
    <recommendedName>
        <fullName evidence="13">NADH-quinone oxidoreductase subunit K</fullName>
        <ecNumber evidence="13">7.1.1.-</ecNumber>
    </recommendedName>
    <alternativeName>
        <fullName evidence="13">NADH dehydrogenase I subunit K</fullName>
    </alternativeName>
    <alternativeName>
        <fullName evidence="13">NDH-1 subunit K</fullName>
    </alternativeName>
</protein>
<comment type="similarity">
    <text evidence="3 13">Belongs to the complex I subunit 4L family.</text>
</comment>
<evidence type="ECO:0000256" key="1">
    <source>
        <dbReference type="ARBA" id="ARBA00002378"/>
    </source>
</evidence>
<name>A0A346E070_9ENTR</name>
<organism evidence="14 15">
    <name type="scientific">Candidatus Purcelliella pentastirinorum</name>
    <dbReference type="NCBI Taxonomy" id="472834"/>
    <lineage>
        <taxon>Bacteria</taxon>
        <taxon>Pseudomonadati</taxon>
        <taxon>Pseudomonadota</taxon>
        <taxon>Gammaproteobacteria</taxon>
        <taxon>Enterobacterales</taxon>
        <taxon>Enterobacteriaceae</taxon>
        <taxon>Candidatus Purcelliella</taxon>
    </lineage>
</organism>
<dbReference type="NCBIfam" id="NF004320">
    <property type="entry name" value="PRK05715.1-2"/>
    <property type="match status" value="1"/>
</dbReference>
<evidence type="ECO:0000256" key="13">
    <source>
        <dbReference type="HAMAP-Rule" id="MF_01456"/>
    </source>
</evidence>
<dbReference type="GO" id="GO:0050136">
    <property type="term" value="F:NADH dehydrogenase (quinone) (non-electrogenic) activity"/>
    <property type="evidence" value="ECO:0007669"/>
    <property type="project" value="UniProtKB-UniRule"/>
</dbReference>